<evidence type="ECO:0000256" key="1">
    <source>
        <dbReference type="SAM" id="SignalP"/>
    </source>
</evidence>
<name>A0A4Q0PCZ0_9FLAO</name>
<proteinExistence type="predicted"/>
<dbReference type="EMBL" id="QOVM01000001">
    <property type="protein sequence ID" value="RXG24531.1"/>
    <property type="molecule type" value="Genomic_DNA"/>
</dbReference>
<evidence type="ECO:0000313" key="3">
    <source>
        <dbReference type="Proteomes" id="UP000289238"/>
    </source>
</evidence>
<dbReference type="Gene3D" id="1.25.40.10">
    <property type="entry name" value="Tetratricopeptide repeat domain"/>
    <property type="match status" value="3"/>
</dbReference>
<feature type="chain" id="PRO_5020933420" evidence="1">
    <location>
        <begin position="21"/>
        <end position="594"/>
    </location>
</feature>
<dbReference type="PANTHER" id="PTHR12558">
    <property type="entry name" value="CELL DIVISION CYCLE 16,23,27"/>
    <property type="match status" value="1"/>
</dbReference>
<keyword evidence="3" id="KW-1185">Reference proteome</keyword>
<dbReference type="SUPFAM" id="SSF48452">
    <property type="entry name" value="TPR-like"/>
    <property type="match status" value="3"/>
</dbReference>
<comment type="caution">
    <text evidence="2">The sequence shown here is derived from an EMBL/GenBank/DDBJ whole genome shotgun (WGS) entry which is preliminary data.</text>
</comment>
<organism evidence="2 3">
    <name type="scientific">Leeuwenhoekiella aequorea</name>
    <dbReference type="NCBI Taxonomy" id="283736"/>
    <lineage>
        <taxon>Bacteria</taxon>
        <taxon>Pseudomonadati</taxon>
        <taxon>Bacteroidota</taxon>
        <taxon>Flavobacteriia</taxon>
        <taxon>Flavobacteriales</taxon>
        <taxon>Flavobacteriaceae</taxon>
        <taxon>Leeuwenhoekiella</taxon>
    </lineage>
</organism>
<feature type="signal peptide" evidence="1">
    <location>
        <begin position="1"/>
        <end position="20"/>
    </location>
</feature>
<dbReference type="RefSeq" id="WP_128756266.1">
    <property type="nucleotide sequence ID" value="NZ_QOVM01000001.1"/>
</dbReference>
<evidence type="ECO:0000313" key="2">
    <source>
        <dbReference type="EMBL" id="RXG24531.1"/>
    </source>
</evidence>
<sequence length="594" mass="68070">MIRALLVLLILLCTSLNGIAQDESARNYVEQGAYEKAALSYQELLKEAPLNSNYIRSLAGVYHQLKKFEAAENLLIESISKIKNNKTLLVDLGYTYQLQGKKHEAKIYYDLAIASIAENTAFAYQVGNAFQQYSLLDEATTVYTKASLQDSRYNFESALARIYGEQGKIDEMFNAYLDLILKDEKQEGIVQRYFNEFITEDPENDANQILRKILLKRMQEDPNLLYNRKLSWLFIQQKEYNKAFLQEKAIAKRSNNNLLGILRLADVTLDNEEDDLAVSILNYIIETTTVSELKLHASQKILELQIKTAQPNELETIKTAYQNLLAEYGKGLATLNLQTDYAHFLAFNKKEYTAASLFLQETLDLPLDAFQQARIKMELADILLLEERFNAALIYYSQIQKLLPNNPIAQEARFKVAKASYYKGDFEWAKTQLKVLKSSATQLIANDAQDLYLLITDNAIEDSTYTGLKAFARAELLHYQNRNTEALAAYDSLLISQKGKSIEDEALLAQAILFEKNKEFNKAEQNYIKITTLHKEDILADDAFYRLGNLYATVLNQPEKAKIQYEQIIFNFADSIFYVEAQQKYRKLRGDAIN</sequence>
<dbReference type="InterPro" id="IPR011990">
    <property type="entry name" value="TPR-like_helical_dom_sf"/>
</dbReference>
<dbReference type="Proteomes" id="UP000289238">
    <property type="component" value="Unassembled WGS sequence"/>
</dbReference>
<dbReference type="Pfam" id="PF13432">
    <property type="entry name" value="TPR_16"/>
    <property type="match status" value="1"/>
</dbReference>
<keyword evidence="1" id="KW-0732">Signal</keyword>
<dbReference type="InterPro" id="IPR019734">
    <property type="entry name" value="TPR_rpt"/>
</dbReference>
<dbReference type="OrthoDB" id="9763354at2"/>
<dbReference type="SMART" id="SM00028">
    <property type="entry name" value="TPR"/>
    <property type="match status" value="6"/>
</dbReference>
<protein>
    <submittedName>
        <fullName evidence="2">Tetratricopeptide repeat protein</fullName>
    </submittedName>
</protein>
<accession>A0A4Q0PCZ0</accession>
<gene>
    <name evidence="2" type="ORF">DSM00_320</name>
</gene>
<dbReference type="PANTHER" id="PTHR12558:SF13">
    <property type="entry name" value="CELL DIVISION CYCLE PROTEIN 27 HOMOLOG"/>
    <property type="match status" value="1"/>
</dbReference>
<reference evidence="2 3" key="1">
    <citation type="submission" date="2018-07" db="EMBL/GenBank/DDBJ databases">
        <title>Leeuwenhoekiella genomics.</title>
        <authorList>
            <person name="Tahon G."/>
            <person name="Willems A."/>
        </authorList>
    </citation>
    <scope>NUCLEOTIDE SEQUENCE [LARGE SCALE GENOMIC DNA]</scope>
    <source>
        <strain evidence="2 3">LMG 22550</strain>
    </source>
</reference>
<dbReference type="AlphaFoldDB" id="A0A4Q0PCZ0"/>
<dbReference type="Pfam" id="PF13174">
    <property type="entry name" value="TPR_6"/>
    <property type="match status" value="1"/>
</dbReference>